<keyword evidence="2" id="KW-1185">Reference proteome</keyword>
<sequence>MDSPSKMTLGRLLRLAPVMIELLEHWLHLYQYPSKVDVDEAILEDFRNKSIDINHDIDGACVAGAFAEVLYYDYSNGGPDYDPDTFLAALGWLIEQAGRPPYAGPNETGVEAPAEFKSSGGDRSEVNAEAFGECGCWGRDALEPWQVEWHRRNEVQMNWALKALKRLVKHHQT</sequence>
<accession>C9DGG9</accession>
<reference evidence="2" key="1">
    <citation type="submission" date="2009-07" db="EMBL/GenBank/DDBJ databases">
        <authorList>
            <person name="Kropinski A.M."/>
            <person name="Villegas A."/>
            <person name="Lingohr E.J."/>
        </authorList>
    </citation>
    <scope>NUCLEOTIDE SEQUENCE [LARGE SCALE GENOMIC DNA]</scope>
</reference>
<protein>
    <submittedName>
        <fullName evidence="1">Uncharacterized protein</fullName>
    </submittedName>
</protein>
<dbReference type="RefSeq" id="YP_003359052.1">
    <property type="nucleotide sequence ID" value="NC_013697.1"/>
</dbReference>
<gene>
    <name evidence="1" type="primary">198</name>
</gene>
<organismHost>
    <name type="scientific">Delftia acidovorans</name>
    <name type="common">Pseudomonas acidovorans</name>
    <name type="synonym">Comamonas acidovorans</name>
    <dbReference type="NCBI Taxonomy" id="80866"/>
</organismHost>
<evidence type="ECO:0000313" key="2">
    <source>
        <dbReference type="Proteomes" id="UP000008986"/>
    </source>
</evidence>
<name>C9DGG9_BPW14</name>
<organism evidence="1 2">
    <name type="scientific">Delftia phage PhiW-14</name>
    <name type="common">Deftia acidovorans bacteriophage phiW-14</name>
    <dbReference type="NCBI Taxonomy" id="665032"/>
    <lineage>
        <taxon>Viruses</taxon>
        <taxon>Duplodnaviria</taxon>
        <taxon>Heunggongvirae</taxon>
        <taxon>Uroviricota</taxon>
        <taxon>Caudoviricetes</taxon>
        <taxon>Ionavirus</taxon>
        <taxon>Ionavirus W14</taxon>
    </lineage>
</organism>
<proteinExistence type="predicted"/>
<dbReference type="KEGG" id="vg:8684146"/>
<dbReference type="GeneID" id="8684146"/>
<evidence type="ECO:0000313" key="1">
    <source>
        <dbReference type="EMBL" id="ACV50220.1"/>
    </source>
</evidence>
<dbReference type="EMBL" id="GQ357915">
    <property type="protein sequence ID" value="ACV50220.1"/>
    <property type="molecule type" value="Genomic_DNA"/>
</dbReference>
<dbReference type="Proteomes" id="UP000008986">
    <property type="component" value="Segment"/>
</dbReference>